<dbReference type="InterPro" id="IPR020846">
    <property type="entry name" value="MFS_dom"/>
</dbReference>
<dbReference type="InterPro" id="IPR050360">
    <property type="entry name" value="MFS_Sugar_Transporters"/>
</dbReference>
<protein>
    <recommendedName>
        <fullName evidence="9">Major facilitator superfamily (MFS) profile domain-containing protein</fullName>
    </recommendedName>
</protein>
<evidence type="ECO:0000256" key="8">
    <source>
        <dbReference type="SAM" id="Phobius"/>
    </source>
</evidence>
<evidence type="ECO:0000256" key="7">
    <source>
        <dbReference type="RuleBase" id="RU003346"/>
    </source>
</evidence>
<keyword evidence="6 8" id="KW-0472">Membrane</keyword>
<comment type="subcellular location">
    <subcellularLocation>
        <location evidence="1">Membrane</location>
        <topology evidence="1">Multi-pass membrane protein</topology>
    </subcellularLocation>
</comment>
<evidence type="ECO:0000259" key="9">
    <source>
        <dbReference type="PROSITE" id="PS50850"/>
    </source>
</evidence>
<dbReference type="AlphaFoldDB" id="A0A9W4W3B6"/>
<dbReference type="InterPro" id="IPR005829">
    <property type="entry name" value="Sugar_transporter_CS"/>
</dbReference>
<keyword evidence="3 7" id="KW-0813">Transport</keyword>
<dbReference type="PANTHER" id="PTHR48022">
    <property type="entry name" value="PLASTIDIC GLUCOSE TRANSPORTER 4"/>
    <property type="match status" value="1"/>
</dbReference>
<dbReference type="InterPro" id="IPR005828">
    <property type="entry name" value="MFS_sugar_transport-like"/>
</dbReference>
<keyword evidence="5 8" id="KW-1133">Transmembrane helix</keyword>
<dbReference type="EMBL" id="CAMGZC010000008">
    <property type="protein sequence ID" value="CAI0641247.1"/>
    <property type="molecule type" value="Genomic_DNA"/>
</dbReference>
<dbReference type="PROSITE" id="PS00216">
    <property type="entry name" value="SUGAR_TRANSPORT_1"/>
    <property type="match status" value="1"/>
</dbReference>
<feature type="transmembrane region" description="Helical" evidence="8">
    <location>
        <begin position="172"/>
        <end position="195"/>
    </location>
</feature>
<dbReference type="SUPFAM" id="SSF103473">
    <property type="entry name" value="MFS general substrate transporter"/>
    <property type="match status" value="1"/>
</dbReference>
<feature type="domain" description="Major facilitator superfamily (MFS) profile" evidence="9">
    <location>
        <begin position="45"/>
        <end position="482"/>
    </location>
</feature>
<comment type="caution">
    <text evidence="10">The sequence shown here is derived from an EMBL/GenBank/DDBJ whole genome shotgun (WGS) entry which is preliminary data.</text>
</comment>
<feature type="transmembrane region" description="Helical" evidence="8">
    <location>
        <begin position="389"/>
        <end position="408"/>
    </location>
</feature>
<name>A0A9W4W3B6_9PEZI</name>
<evidence type="ECO:0000256" key="2">
    <source>
        <dbReference type="ARBA" id="ARBA00010992"/>
    </source>
</evidence>
<feature type="transmembrane region" description="Helical" evidence="8">
    <location>
        <begin position="359"/>
        <end position="377"/>
    </location>
</feature>
<reference evidence="10" key="1">
    <citation type="submission" date="2022-08" db="EMBL/GenBank/DDBJ databases">
        <authorList>
            <person name="Giroux E."/>
            <person name="Giroux E."/>
        </authorList>
    </citation>
    <scope>NUCLEOTIDE SEQUENCE</scope>
    <source>
        <strain evidence="10">H1091258</strain>
    </source>
</reference>
<dbReference type="GO" id="GO:0016020">
    <property type="term" value="C:membrane"/>
    <property type="evidence" value="ECO:0007669"/>
    <property type="project" value="UniProtKB-SubCell"/>
</dbReference>
<evidence type="ECO:0000256" key="1">
    <source>
        <dbReference type="ARBA" id="ARBA00004141"/>
    </source>
</evidence>
<dbReference type="InterPro" id="IPR003663">
    <property type="entry name" value="Sugar/inositol_transpt"/>
</dbReference>
<dbReference type="PRINTS" id="PR00171">
    <property type="entry name" value="SUGRTRNSPORT"/>
</dbReference>
<feature type="transmembrane region" description="Helical" evidence="8">
    <location>
        <begin position="139"/>
        <end position="160"/>
    </location>
</feature>
<comment type="similarity">
    <text evidence="2 7">Belongs to the major facilitator superfamily. Sugar transporter (TC 2.A.1.1) family.</text>
</comment>
<gene>
    <name evidence="10" type="ORF">CGXH109_LOCUS2334</name>
</gene>
<dbReference type="Proteomes" id="UP001152533">
    <property type="component" value="Unassembled WGS sequence"/>
</dbReference>
<evidence type="ECO:0000256" key="5">
    <source>
        <dbReference type="ARBA" id="ARBA00022989"/>
    </source>
</evidence>
<dbReference type="Gene3D" id="1.20.1250.20">
    <property type="entry name" value="MFS general substrate transporter like domains"/>
    <property type="match status" value="1"/>
</dbReference>
<accession>A0A9W4W3B6</accession>
<dbReference type="NCBIfam" id="TIGR00879">
    <property type="entry name" value="SP"/>
    <property type="match status" value="1"/>
</dbReference>
<proteinExistence type="inferred from homology"/>
<dbReference type="InterPro" id="IPR036259">
    <property type="entry name" value="MFS_trans_sf"/>
</dbReference>
<keyword evidence="11" id="KW-1185">Reference proteome</keyword>
<dbReference type="GO" id="GO:0005351">
    <property type="term" value="F:carbohydrate:proton symporter activity"/>
    <property type="evidence" value="ECO:0007669"/>
    <property type="project" value="TreeGrafter"/>
</dbReference>
<dbReference type="PROSITE" id="PS50850">
    <property type="entry name" value="MFS"/>
    <property type="match status" value="1"/>
</dbReference>
<evidence type="ECO:0000256" key="3">
    <source>
        <dbReference type="ARBA" id="ARBA00022448"/>
    </source>
</evidence>
<feature type="transmembrane region" description="Helical" evidence="8">
    <location>
        <begin position="113"/>
        <end position="133"/>
    </location>
</feature>
<dbReference type="Pfam" id="PF00083">
    <property type="entry name" value="Sugar_tr"/>
    <property type="match status" value="1"/>
</dbReference>
<dbReference type="FunFam" id="1.20.1250.20:FF:000134">
    <property type="entry name" value="MFS sugar transporter protein"/>
    <property type="match status" value="1"/>
</dbReference>
<evidence type="ECO:0000313" key="10">
    <source>
        <dbReference type="EMBL" id="CAI0641247.1"/>
    </source>
</evidence>
<feature type="transmembrane region" description="Helical" evidence="8">
    <location>
        <begin position="292"/>
        <end position="314"/>
    </location>
</feature>
<dbReference type="PANTHER" id="PTHR48022:SF52">
    <property type="entry name" value="SUGAR TRANSPORTER, PUTATIVE-RELATED"/>
    <property type="match status" value="1"/>
</dbReference>
<organism evidence="10 11">
    <name type="scientific">Colletotrichum noveboracense</name>
    <dbReference type="NCBI Taxonomy" id="2664923"/>
    <lineage>
        <taxon>Eukaryota</taxon>
        <taxon>Fungi</taxon>
        <taxon>Dikarya</taxon>
        <taxon>Ascomycota</taxon>
        <taxon>Pezizomycotina</taxon>
        <taxon>Sordariomycetes</taxon>
        <taxon>Hypocreomycetidae</taxon>
        <taxon>Glomerellales</taxon>
        <taxon>Glomerellaceae</taxon>
        <taxon>Colletotrichum</taxon>
        <taxon>Colletotrichum gloeosporioides species complex</taxon>
    </lineage>
</organism>
<evidence type="ECO:0000256" key="4">
    <source>
        <dbReference type="ARBA" id="ARBA00022692"/>
    </source>
</evidence>
<feature type="transmembrane region" description="Helical" evidence="8">
    <location>
        <begin position="457"/>
        <end position="476"/>
    </location>
</feature>
<sequence>MGGGAVAYGASGSESNYKSVRNNANSKWWLDAGLRKNVFHCVGICGTLFFNGCKNDAHDRSLFNGLQTIDAWQNFFGHPKGNLLGLMNSAALFPGLISPYFAELIANRFGRRWAVCIGVLINIAGAVVNSAAINLGMYIAGRVLMGIGISMGLTIAPTLLQEIAHPRYRAQIGSMYTCIYYIAAVISAGVCLGTRHIEGNAAWRIPCYLQLVGPGVTLAMTFTMPESPRWLVRHDASDKALQILGKYHANGDINEPLVRLEYEKIMENLRVDEVNSETKYTDYFLPNNRPRLFLLVVIAIGTNWVGNGIISYYLSPILSTIGIRSTEQQAGLNLGLQIWNLILSTSAALSVDRVGRRPLWLTSTIGMFFSFIVVMGLSGAYDTQGQQKAVGLAVVPFLFVFFGFYDLAWTPLSNMYSVEILPYNLRTKGQAIYNIVQGSANAVNQWVNPIILEAIHWRYYAVYIGILAFYCVIIYLRFPETKGLTIEEIAIIFDGDQAKGISRAARVVRDEPHAVGDGHSIRSEHADDISIKQNGMAGKSNGNVTASERA</sequence>
<evidence type="ECO:0000313" key="11">
    <source>
        <dbReference type="Proteomes" id="UP001152533"/>
    </source>
</evidence>
<keyword evidence="4 8" id="KW-0812">Transmembrane</keyword>
<evidence type="ECO:0000256" key="6">
    <source>
        <dbReference type="ARBA" id="ARBA00023136"/>
    </source>
</evidence>